<reference evidence="2" key="1">
    <citation type="journal article" date="2017" name="Genome Biol.">
        <title>Comparative genomics reveals high biological diversity and specific adaptations in the industrially and medically important fungal genus Aspergillus.</title>
        <authorList>
            <person name="de Vries R.P."/>
            <person name="Riley R."/>
            <person name="Wiebenga A."/>
            <person name="Aguilar-Osorio G."/>
            <person name="Amillis S."/>
            <person name="Uchima C.A."/>
            <person name="Anderluh G."/>
            <person name="Asadollahi M."/>
            <person name="Askin M."/>
            <person name="Barry K."/>
            <person name="Battaglia E."/>
            <person name="Bayram O."/>
            <person name="Benocci T."/>
            <person name="Braus-Stromeyer S.A."/>
            <person name="Caldana C."/>
            <person name="Canovas D."/>
            <person name="Cerqueira G.C."/>
            <person name="Chen F."/>
            <person name="Chen W."/>
            <person name="Choi C."/>
            <person name="Clum A."/>
            <person name="Dos Santos R.A."/>
            <person name="Damasio A.R."/>
            <person name="Diallinas G."/>
            <person name="Emri T."/>
            <person name="Fekete E."/>
            <person name="Flipphi M."/>
            <person name="Freyberg S."/>
            <person name="Gallo A."/>
            <person name="Gournas C."/>
            <person name="Habgood R."/>
            <person name="Hainaut M."/>
            <person name="Harispe M.L."/>
            <person name="Henrissat B."/>
            <person name="Hilden K.S."/>
            <person name="Hope R."/>
            <person name="Hossain A."/>
            <person name="Karabika E."/>
            <person name="Karaffa L."/>
            <person name="Karanyi Z."/>
            <person name="Krasevec N."/>
            <person name="Kuo A."/>
            <person name="Kusch H."/>
            <person name="LaButti K."/>
            <person name="Lagendijk E.L."/>
            <person name="Lapidus A."/>
            <person name="Levasseur A."/>
            <person name="Lindquist E."/>
            <person name="Lipzen A."/>
            <person name="Logrieco A.F."/>
            <person name="MacCabe A."/>
            <person name="Maekelae M.R."/>
            <person name="Malavazi I."/>
            <person name="Melin P."/>
            <person name="Meyer V."/>
            <person name="Mielnichuk N."/>
            <person name="Miskei M."/>
            <person name="Molnar A.P."/>
            <person name="Mule G."/>
            <person name="Ngan C.Y."/>
            <person name="Orejas M."/>
            <person name="Orosz E."/>
            <person name="Ouedraogo J.P."/>
            <person name="Overkamp K.M."/>
            <person name="Park H.-S."/>
            <person name="Perrone G."/>
            <person name="Piumi F."/>
            <person name="Punt P.J."/>
            <person name="Ram A.F."/>
            <person name="Ramon A."/>
            <person name="Rauscher S."/>
            <person name="Record E."/>
            <person name="Riano-Pachon D.M."/>
            <person name="Robert V."/>
            <person name="Roehrig J."/>
            <person name="Ruller R."/>
            <person name="Salamov A."/>
            <person name="Salih N.S."/>
            <person name="Samson R.A."/>
            <person name="Sandor E."/>
            <person name="Sanguinetti M."/>
            <person name="Schuetze T."/>
            <person name="Sepcic K."/>
            <person name="Shelest E."/>
            <person name="Sherlock G."/>
            <person name="Sophianopoulou V."/>
            <person name="Squina F.M."/>
            <person name="Sun H."/>
            <person name="Susca A."/>
            <person name="Todd R.B."/>
            <person name="Tsang A."/>
            <person name="Unkles S.E."/>
            <person name="van de Wiele N."/>
            <person name="van Rossen-Uffink D."/>
            <person name="Oliveira J.V."/>
            <person name="Vesth T.C."/>
            <person name="Visser J."/>
            <person name="Yu J.-H."/>
            <person name="Zhou M."/>
            <person name="Andersen M.R."/>
            <person name="Archer D.B."/>
            <person name="Baker S.E."/>
            <person name="Benoit I."/>
            <person name="Brakhage A.A."/>
            <person name="Braus G.H."/>
            <person name="Fischer R."/>
            <person name="Frisvad J.C."/>
            <person name="Goldman G.H."/>
            <person name="Houbraken J."/>
            <person name="Oakley B."/>
            <person name="Pocsi I."/>
            <person name="Scazzocchio C."/>
            <person name="Seiboth B."/>
            <person name="vanKuyk P.A."/>
            <person name="Wortman J."/>
            <person name="Dyer P.S."/>
            <person name="Grigoriev I.V."/>
        </authorList>
    </citation>
    <scope>NUCLEOTIDE SEQUENCE [LARGE SCALE GENOMIC DNA]</scope>
    <source>
        <strain evidence="2">CBS 134.48</strain>
    </source>
</reference>
<protein>
    <submittedName>
        <fullName evidence="1">Uncharacterized protein</fullName>
    </submittedName>
</protein>
<dbReference type="EMBL" id="KV878198">
    <property type="protein sequence ID" value="OJI85691.1"/>
    <property type="molecule type" value="Genomic_DNA"/>
</dbReference>
<proteinExistence type="predicted"/>
<dbReference type="AlphaFoldDB" id="A0A1L9N909"/>
<keyword evidence="2" id="KW-1185">Reference proteome</keyword>
<name>A0A1L9N909_ASPTC</name>
<accession>A0A1L9N909</accession>
<evidence type="ECO:0000313" key="2">
    <source>
        <dbReference type="Proteomes" id="UP000184304"/>
    </source>
</evidence>
<dbReference type="Proteomes" id="UP000184304">
    <property type="component" value="Unassembled WGS sequence"/>
</dbReference>
<sequence>MGKALVVDYIIIRQNRRVRVSWDSASQTTWVNGEIVQVIEVTGMCLSNYGQRLLVTYLSLIAGLPLL</sequence>
<dbReference type="VEuPathDB" id="FungiDB:ASPTUDRAFT_42042"/>
<gene>
    <name evidence="1" type="ORF">ASPTUDRAFT_42042</name>
</gene>
<organism evidence="1 2">
    <name type="scientific">Aspergillus tubingensis (strain CBS 134.48)</name>
    <dbReference type="NCBI Taxonomy" id="767770"/>
    <lineage>
        <taxon>Eukaryota</taxon>
        <taxon>Fungi</taxon>
        <taxon>Dikarya</taxon>
        <taxon>Ascomycota</taxon>
        <taxon>Pezizomycotina</taxon>
        <taxon>Eurotiomycetes</taxon>
        <taxon>Eurotiomycetidae</taxon>
        <taxon>Eurotiales</taxon>
        <taxon>Aspergillaceae</taxon>
        <taxon>Aspergillus</taxon>
        <taxon>Aspergillus subgen. Circumdati</taxon>
    </lineage>
</organism>
<evidence type="ECO:0000313" key="1">
    <source>
        <dbReference type="EMBL" id="OJI85691.1"/>
    </source>
</evidence>